<evidence type="ECO:0000313" key="7">
    <source>
        <dbReference type="EMBL" id="OAA93081.1"/>
    </source>
</evidence>
<dbReference type="InterPro" id="IPR024925">
    <property type="entry name" value="Malonyl_CoA-ACP_transAc"/>
</dbReference>
<comment type="similarity">
    <text evidence="4">Belongs to the fabD family.</text>
</comment>
<keyword evidence="2 4" id="KW-0012">Acyltransferase</keyword>
<evidence type="ECO:0000313" key="8">
    <source>
        <dbReference type="EMBL" id="OBR90824.1"/>
    </source>
</evidence>
<dbReference type="EMBL" id="LITQ01000015">
    <property type="protein sequence ID" value="OAA93081.1"/>
    <property type="molecule type" value="Genomic_DNA"/>
</dbReference>
<sequence length="312" mass="33674">MGKIAFLFSGQGAQYVGMGKDLFENIDVCKNVFKDADEVLDFSISNMCFEGPEENLNKTENTQPAILTTSIAALRALEGFGIKPDIAAGLSLGEYSALVCSGVMGFKEAVSLVKKRGKYMQEAVPEGIGTMAAILGLDYVKVEKICADSSSFGIVETSNMNCPGQVVIGGEIEAVKAACKLAKERGARRAIELSVSGPFHTSMLKPAAEKLEGELNKLSLKEFSIPVVTNVTGEVIEKLDKVKPYLKRQVMSTVLFEKSINTMLEAGVDTFVEIGPGKVLSGFVKKIDRKALMLNVQDIKSLNSTVEELKNR</sequence>
<feature type="domain" description="Malonyl-CoA:ACP transacylase (MAT)" evidence="6">
    <location>
        <begin position="7"/>
        <end position="299"/>
    </location>
</feature>
<evidence type="ECO:0000313" key="9">
    <source>
        <dbReference type="Proteomes" id="UP000077384"/>
    </source>
</evidence>
<proteinExistence type="inferred from homology"/>
<dbReference type="InterPro" id="IPR014043">
    <property type="entry name" value="Acyl_transferase_dom"/>
</dbReference>
<dbReference type="Gene3D" id="3.30.70.250">
    <property type="entry name" value="Malonyl-CoA ACP transacylase, ACP-binding"/>
    <property type="match status" value="1"/>
</dbReference>
<feature type="active site" evidence="5">
    <location>
        <position position="91"/>
    </location>
</feature>
<protein>
    <recommendedName>
        <fullName evidence="4">Malonyl CoA-acyl carrier protein transacylase</fullName>
        <ecNumber evidence="4">2.3.1.39</ecNumber>
    </recommendedName>
</protein>
<dbReference type="InterPro" id="IPR050858">
    <property type="entry name" value="Mal-CoA-ACP_Trans/PKS_FabD"/>
</dbReference>
<keyword evidence="10" id="KW-1185">Reference proteome</keyword>
<dbReference type="InterPro" id="IPR016036">
    <property type="entry name" value="Malonyl_transacylase_ACP-bd"/>
</dbReference>
<dbReference type="Proteomes" id="UP000077384">
    <property type="component" value="Unassembled WGS sequence"/>
</dbReference>
<dbReference type="GO" id="GO:0005829">
    <property type="term" value="C:cytosol"/>
    <property type="evidence" value="ECO:0007669"/>
    <property type="project" value="TreeGrafter"/>
</dbReference>
<organism evidence="7 9">
    <name type="scientific">Clostridium coskatii</name>
    <dbReference type="NCBI Taxonomy" id="1705578"/>
    <lineage>
        <taxon>Bacteria</taxon>
        <taxon>Bacillati</taxon>
        <taxon>Bacillota</taxon>
        <taxon>Clostridia</taxon>
        <taxon>Eubacteriales</taxon>
        <taxon>Clostridiaceae</taxon>
        <taxon>Clostridium</taxon>
    </lineage>
</organism>
<accession>A0A166T1U4</accession>
<evidence type="ECO:0000256" key="3">
    <source>
        <dbReference type="ARBA" id="ARBA00048462"/>
    </source>
</evidence>
<reference evidence="7 9" key="1">
    <citation type="journal article" date="2015" name="Biotechnol. Bioeng.">
        <title>Genome sequence and phenotypic characterization of Caulobacter segnis.</title>
        <authorList>
            <person name="Patel S."/>
            <person name="Fletcher B."/>
            <person name="Scott D.C."/>
            <person name="Ely B."/>
        </authorList>
    </citation>
    <scope>NUCLEOTIDE SEQUENCE [LARGE SCALE GENOMIC DNA]</scope>
    <source>
        <strain evidence="7 9">PS02</strain>
    </source>
</reference>
<dbReference type="NCBIfam" id="TIGR00128">
    <property type="entry name" value="fabD"/>
    <property type="match status" value="1"/>
</dbReference>
<evidence type="ECO:0000256" key="2">
    <source>
        <dbReference type="ARBA" id="ARBA00023315"/>
    </source>
</evidence>
<dbReference type="PANTHER" id="PTHR42681">
    <property type="entry name" value="MALONYL-COA-ACYL CARRIER PROTEIN TRANSACYLASE, MITOCHONDRIAL"/>
    <property type="match status" value="1"/>
</dbReference>
<keyword evidence="1 4" id="KW-0808">Transferase</keyword>
<feature type="active site" evidence="5">
    <location>
        <position position="200"/>
    </location>
</feature>
<dbReference type="SUPFAM" id="SSF55048">
    <property type="entry name" value="Probable ACP-binding domain of malonyl-CoA ACP transacylase"/>
    <property type="match status" value="1"/>
</dbReference>
<dbReference type="PIRSF" id="PIRSF000446">
    <property type="entry name" value="Mct"/>
    <property type="match status" value="1"/>
</dbReference>
<dbReference type="GO" id="GO:0004314">
    <property type="term" value="F:[acyl-carrier-protein] S-malonyltransferase activity"/>
    <property type="evidence" value="ECO:0007669"/>
    <property type="project" value="UniProtKB-EC"/>
</dbReference>
<comment type="catalytic activity">
    <reaction evidence="3 4">
        <text>holo-[ACP] + malonyl-CoA = malonyl-[ACP] + CoA</text>
        <dbReference type="Rhea" id="RHEA:41792"/>
        <dbReference type="Rhea" id="RHEA-COMP:9623"/>
        <dbReference type="Rhea" id="RHEA-COMP:9685"/>
        <dbReference type="ChEBI" id="CHEBI:57287"/>
        <dbReference type="ChEBI" id="CHEBI:57384"/>
        <dbReference type="ChEBI" id="CHEBI:64479"/>
        <dbReference type="ChEBI" id="CHEBI:78449"/>
        <dbReference type="EC" id="2.3.1.39"/>
    </reaction>
</comment>
<evidence type="ECO:0000256" key="4">
    <source>
        <dbReference type="PIRNR" id="PIRNR000446"/>
    </source>
</evidence>
<dbReference type="Proteomes" id="UP000093694">
    <property type="component" value="Unassembled WGS sequence"/>
</dbReference>
<reference evidence="8 10" key="2">
    <citation type="journal article" date="2016" name="Front. Microbiol.">
        <title>Industrial Acetogenic Biocatalysts: A Comparative Metabolic and Genomic Analysis.</title>
        <authorList>
            <person name="Bengelsdorf F."/>
            <person name="Poehlein A."/>
            <person name="Sonja S."/>
            <person name="Erz C."/>
            <person name="Hummel T."/>
            <person name="Hoffmeister S."/>
            <person name="Daniel R."/>
            <person name="Durre P."/>
        </authorList>
    </citation>
    <scope>NUCLEOTIDE SEQUENCE [LARGE SCALE GENOMIC DNA]</scope>
    <source>
        <strain evidence="8 10">PTA-10522</strain>
    </source>
</reference>
<dbReference type="FunFam" id="3.30.70.250:FF:000001">
    <property type="entry name" value="Malonyl CoA-acyl carrier protein transacylase"/>
    <property type="match status" value="1"/>
</dbReference>
<evidence type="ECO:0000256" key="5">
    <source>
        <dbReference type="PIRSR" id="PIRSR000446-1"/>
    </source>
</evidence>
<dbReference type="EC" id="2.3.1.39" evidence="4"/>
<evidence type="ECO:0000259" key="6">
    <source>
        <dbReference type="SMART" id="SM00827"/>
    </source>
</evidence>
<dbReference type="InterPro" id="IPR001227">
    <property type="entry name" value="Ac_transferase_dom_sf"/>
</dbReference>
<dbReference type="RefSeq" id="WP_063601202.1">
    <property type="nucleotide sequence ID" value="NZ_LITQ01000015.1"/>
</dbReference>
<evidence type="ECO:0000256" key="1">
    <source>
        <dbReference type="ARBA" id="ARBA00022679"/>
    </source>
</evidence>
<dbReference type="EMBL" id="LROR01000088">
    <property type="protein sequence ID" value="OBR90824.1"/>
    <property type="molecule type" value="Genomic_DNA"/>
</dbReference>
<dbReference type="AlphaFoldDB" id="A0A166T1U4"/>
<dbReference type="SUPFAM" id="SSF52151">
    <property type="entry name" value="FabD/lysophospholipase-like"/>
    <property type="match status" value="1"/>
</dbReference>
<dbReference type="PATRIC" id="fig|1705578.3.peg.784"/>
<dbReference type="Pfam" id="PF00698">
    <property type="entry name" value="Acyl_transf_1"/>
    <property type="match status" value="1"/>
</dbReference>
<evidence type="ECO:0000313" key="10">
    <source>
        <dbReference type="Proteomes" id="UP000093694"/>
    </source>
</evidence>
<dbReference type="GO" id="GO:0006633">
    <property type="term" value="P:fatty acid biosynthetic process"/>
    <property type="evidence" value="ECO:0007669"/>
    <property type="project" value="TreeGrafter"/>
</dbReference>
<dbReference type="SMART" id="SM00827">
    <property type="entry name" value="PKS_AT"/>
    <property type="match status" value="1"/>
</dbReference>
<comment type="caution">
    <text evidence="7">The sequence shown here is derived from an EMBL/GenBank/DDBJ whole genome shotgun (WGS) entry which is preliminary data.</text>
</comment>
<name>A0A166T1U4_9CLOT</name>
<dbReference type="Gene3D" id="3.40.366.10">
    <property type="entry name" value="Malonyl-Coenzyme A Acyl Carrier Protein, domain 2"/>
    <property type="match status" value="1"/>
</dbReference>
<dbReference type="InterPro" id="IPR004410">
    <property type="entry name" value="Malonyl_CoA-ACP_transAc_FabD"/>
</dbReference>
<gene>
    <name evidence="7" type="primary">fabD</name>
    <name evidence="8" type="ORF">CLCOS_37990</name>
    <name evidence="7" type="ORF">WX73_00399</name>
</gene>
<dbReference type="InterPro" id="IPR016035">
    <property type="entry name" value="Acyl_Trfase/lysoPLipase"/>
</dbReference>
<dbReference type="PANTHER" id="PTHR42681:SF1">
    <property type="entry name" value="MALONYL-COA-ACYL CARRIER PROTEIN TRANSACYLASE, MITOCHONDRIAL"/>
    <property type="match status" value="1"/>
</dbReference>